<evidence type="ECO:0000259" key="3">
    <source>
        <dbReference type="Pfam" id="PF17162"/>
    </source>
</evidence>
<gene>
    <name evidence="4" type="ORF">DCC35_02170</name>
</gene>
<dbReference type="InterPro" id="IPR032534">
    <property type="entry name" value="EcxA_zinc-bd"/>
</dbReference>
<dbReference type="OrthoDB" id="9776599at2"/>
<protein>
    <submittedName>
        <fullName evidence="4">Zinc-dependent metalloprotease</fullName>
    </submittedName>
</protein>
<dbReference type="CDD" id="cd04276">
    <property type="entry name" value="ZnMc_MMP_like_2"/>
    <property type="match status" value="1"/>
</dbReference>
<dbReference type="KEGG" id="fpf:DCC35_02170"/>
<organism evidence="4 5">
    <name type="scientific">Mangrovivirga cuniculi</name>
    <dbReference type="NCBI Taxonomy" id="2715131"/>
    <lineage>
        <taxon>Bacteria</taxon>
        <taxon>Pseudomonadati</taxon>
        <taxon>Bacteroidota</taxon>
        <taxon>Cytophagia</taxon>
        <taxon>Cytophagales</taxon>
        <taxon>Mangrovivirgaceae</taxon>
        <taxon>Mangrovivirga</taxon>
    </lineage>
</organism>
<proteinExistence type="predicted"/>
<keyword evidence="4" id="KW-0645">Protease</keyword>
<evidence type="ECO:0000313" key="5">
    <source>
        <dbReference type="Proteomes" id="UP000298616"/>
    </source>
</evidence>
<dbReference type="RefSeq" id="WP_137089239.1">
    <property type="nucleotide sequence ID" value="NZ_CP028923.1"/>
</dbReference>
<dbReference type="InterPro" id="IPR033413">
    <property type="entry name" value="DUF5117"/>
</dbReference>
<dbReference type="SUPFAM" id="SSF55486">
    <property type="entry name" value="Metalloproteases ('zincins'), catalytic domain"/>
    <property type="match status" value="1"/>
</dbReference>
<dbReference type="Pfam" id="PF17162">
    <property type="entry name" value="DUF5118"/>
    <property type="match status" value="1"/>
</dbReference>
<feature type="domain" description="EcxA zinc-binding" evidence="1">
    <location>
        <begin position="423"/>
        <end position="729"/>
    </location>
</feature>
<feature type="domain" description="DUF5117" evidence="2">
    <location>
        <begin position="106"/>
        <end position="290"/>
    </location>
</feature>
<dbReference type="AlphaFoldDB" id="A0A4D7JM28"/>
<dbReference type="InterPro" id="IPR034032">
    <property type="entry name" value="Zn_MMP-like_bac"/>
</dbReference>
<dbReference type="Pfam" id="PF17148">
    <property type="entry name" value="DUF5117"/>
    <property type="match status" value="1"/>
</dbReference>
<keyword evidence="4" id="KW-0378">Hydrolase</keyword>
<reference evidence="4 5" key="1">
    <citation type="submission" date="2018-04" db="EMBL/GenBank/DDBJ databases">
        <title>Complete genome uncultured novel isolate.</title>
        <authorList>
            <person name="Merlino G."/>
        </authorList>
    </citation>
    <scope>NUCLEOTIDE SEQUENCE [LARGE SCALE GENOMIC DNA]</scope>
    <source>
        <strain evidence="5">R1DC9</strain>
    </source>
</reference>
<sequence length="809" mass="93526">MKNIFFAGVLLILILADIDTFAQKRKKKNKDKDNTEQSDNGLKPFSKVISAEDSVHTGLFTIYEKKDGKIFFGIDEDLLNKEILVVSRISATIRNFNFGGAGMKSRPQQVIRWEKQNDNILLRSVSYNSVADNDHPIYESVRNNNFEPIIKSFEIETISSDSSYVFDATSLFTEDINLIGPLDDDQRKEFGIKKLDGSRSFIKRIKGFPENVEVRHVLTYEGTKLPDNKLSQSLSLEMNQSFIELPEIPMQKRNYDPRVGFFSVRQYDYGVDEQRAETKRFITRWKLVPKDVQAYKNGELSEPVKPIVYYIDPATPEKWRKYIKQGVEDWQIAFEKAGFKNAIIAKDPPSKEEDPYWSPEDVRYSVIRYVSNPIQNAMGPHVHDPRTGEILESDIIWYHNVMNLLRNWYFIQTAAANPEARKVKFEDEVMGKLIRFVSAHEVGHTLGLPHNMGSSYAYPVDSLRSPEFTAKMGTAPSIMDYARFNYIAQPEDKGVSFLPKIGPYDFHSIEWAYRYFPDTDQKRQNEILNDWLVDKGDSLIYRYGPQQRNIIDPTSQTEDLGNDPVKAGKYGIANLKKIVPKLPEWTFEEGEDYSQLEELYNQVIGQWRRYLFHSANNVGGVFRQPKVFGQEGPMFVPISKSRQKSTLNFVYENGFKTPKWLINKDVLEKIDDHDKVKRISSVQLSVLRGLMNEDRLERMIDLESKHGDDQYSVNEFFIDLEESLFEEFNSRNNPDNFRQALQMQYINTLAKFIDAENDSTHLKIKVAATAALNRLKDDLSVINRQVTRGNFSDYGNALQRIINIALKEN</sequence>
<dbReference type="PANTHER" id="PTHR38478">
    <property type="entry name" value="PEPTIDASE M1A AND M12B"/>
    <property type="match status" value="1"/>
</dbReference>
<feature type="domain" description="DUF5118" evidence="3">
    <location>
        <begin position="43"/>
        <end position="92"/>
    </location>
</feature>
<evidence type="ECO:0000259" key="1">
    <source>
        <dbReference type="Pfam" id="PF16313"/>
    </source>
</evidence>
<name>A0A4D7JM28_9BACT</name>
<evidence type="ECO:0000259" key="2">
    <source>
        <dbReference type="Pfam" id="PF17148"/>
    </source>
</evidence>
<accession>A0A4D7JM28</accession>
<dbReference type="InterPro" id="IPR033428">
    <property type="entry name" value="DUF5118"/>
</dbReference>
<dbReference type="Pfam" id="PF16313">
    <property type="entry name" value="DUF4953"/>
    <property type="match status" value="1"/>
</dbReference>
<dbReference type="EMBL" id="CP028923">
    <property type="protein sequence ID" value="QCK13642.1"/>
    <property type="molecule type" value="Genomic_DNA"/>
</dbReference>
<dbReference type="PANTHER" id="PTHR38478:SF1">
    <property type="entry name" value="ZINC DEPENDENT METALLOPROTEASE DOMAIN LIPOPROTEIN"/>
    <property type="match status" value="1"/>
</dbReference>
<keyword evidence="4" id="KW-0482">Metalloprotease</keyword>
<dbReference type="GO" id="GO:0006508">
    <property type="term" value="P:proteolysis"/>
    <property type="evidence" value="ECO:0007669"/>
    <property type="project" value="UniProtKB-KW"/>
</dbReference>
<dbReference type="Proteomes" id="UP000298616">
    <property type="component" value="Chromosome"/>
</dbReference>
<dbReference type="GO" id="GO:0008237">
    <property type="term" value="F:metallopeptidase activity"/>
    <property type="evidence" value="ECO:0007669"/>
    <property type="project" value="UniProtKB-KW"/>
</dbReference>
<evidence type="ECO:0000313" key="4">
    <source>
        <dbReference type="EMBL" id="QCK13642.1"/>
    </source>
</evidence>
<keyword evidence="5" id="KW-1185">Reference proteome</keyword>